<comment type="caution">
    <text evidence="1">The sequence shown here is derived from an EMBL/GenBank/DDBJ whole genome shotgun (WGS) entry which is preliminary data.</text>
</comment>
<evidence type="ECO:0000313" key="1">
    <source>
        <dbReference type="EMBL" id="GMS90982.1"/>
    </source>
</evidence>
<proteinExistence type="predicted"/>
<sequence length="158" mass="18675">DMKPANFSIGLSPDNNILYMLDFGSARKYREEDGRLRHIMMHKTEKSSHLCYVTPYFSSINRAGKGWMDYVYDESVKTAPGTLLYCSVCCHENQEKSRRDDLETWLYMMLEFFWTGIITWWNFGKDKAKLVEHKSIILQKPRELHARMSNKISFFSHS</sequence>
<protein>
    <recommendedName>
        <fullName evidence="3">Protein kinase domain-containing protein</fullName>
    </recommendedName>
</protein>
<dbReference type="Proteomes" id="UP001432027">
    <property type="component" value="Unassembled WGS sequence"/>
</dbReference>
<dbReference type="PANTHER" id="PTHR11909">
    <property type="entry name" value="CASEIN KINASE-RELATED"/>
    <property type="match status" value="1"/>
</dbReference>
<accession>A0AAV5T7S1</accession>
<feature type="non-terminal residue" evidence="1">
    <location>
        <position position="1"/>
    </location>
</feature>
<evidence type="ECO:0008006" key="3">
    <source>
        <dbReference type="Google" id="ProtNLM"/>
    </source>
</evidence>
<dbReference type="EMBL" id="BTSX01000003">
    <property type="protein sequence ID" value="GMS90982.1"/>
    <property type="molecule type" value="Genomic_DNA"/>
</dbReference>
<dbReference type="AlphaFoldDB" id="A0AAV5T7S1"/>
<evidence type="ECO:0000313" key="2">
    <source>
        <dbReference type="Proteomes" id="UP001432027"/>
    </source>
</evidence>
<organism evidence="1 2">
    <name type="scientific">Pristionchus entomophagus</name>
    <dbReference type="NCBI Taxonomy" id="358040"/>
    <lineage>
        <taxon>Eukaryota</taxon>
        <taxon>Metazoa</taxon>
        <taxon>Ecdysozoa</taxon>
        <taxon>Nematoda</taxon>
        <taxon>Chromadorea</taxon>
        <taxon>Rhabditida</taxon>
        <taxon>Rhabditina</taxon>
        <taxon>Diplogasteromorpha</taxon>
        <taxon>Diplogasteroidea</taxon>
        <taxon>Neodiplogasteridae</taxon>
        <taxon>Pristionchus</taxon>
    </lineage>
</organism>
<dbReference type="SUPFAM" id="SSF56112">
    <property type="entry name" value="Protein kinase-like (PK-like)"/>
    <property type="match status" value="1"/>
</dbReference>
<reference evidence="1" key="1">
    <citation type="submission" date="2023-10" db="EMBL/GenBank/DDBJ databases">
        <title>Genome assembly of Pristionchus species.</title>
        <authorList>
            <person name="Yoshida K."/>
            <person name="Sommer R.J."/>
        </authorList>
    </citation>
    <scope>NUCLEOTIDE SEQUENCE</scope>
    <source>
        <strain evidence="1">RS0144</strain>
    </source>
</reference>
<dbReference type="Gene3D" id="1.10.510.10">
    <property type="entry name" value="Transferase(Phosphotransferase) domain 1"/>
    <property type="match status" value="1"/>
</dbReference>
<dbReference type="InterPro" id="IPR050235">
    <property type="entry name" value="CK1_Ser-Thr_kinase"/>
</dbReference>
<keyword evidence="2" id="KW-1185">Reference proteome</keyword>
<dbReference type="InterPro" id="IPR011009">
    <property type="entry name" value="Kinase-like_dom_sf"/>
</dbReference>
<name>A0AAV5T7S1_9BILA</name>
<gene>
    <name evidence="1" type="ORF">PENTCL1PPCAC_13157</name>
</gene>